<feature type="transmembrane region" description="Helical" evidence="4">
    <location>
        <begin position="41"/>
        <end position="59"/>
    </location>
</feature>
<keyword evidence="4" id="KW-0472">Membrane</keyword>
<comment type="caution">
    <text evidence="6">The sequence shown here is derived from an EMBL/GenBank/DDBJ whole genome shotgun (WGS) entry which is preliminary data.</text>
</comment>
<dbReference type="InterPro" id="IPR003594">
    <property type="entry name" value="HATPase_dom"/>
</dbReference>
<evidence type="ECO:0000313" key="7">
    <source>
        <dbReference type="Proteomes" id="UP001162880"/>
    </source>
</evidence>
<dbReference type="InterPro" id="IPR036890">
    <property type="entry name" value="HATPase_C_sf"/>
</dbReference>
<evidence type="ECO:0000256" key="1">
    <source>
        <dbReference type="ARBA" id="ARBA00022679"/>
    </source>
</evidence>
<dbReference type="RefSeq" id="WP_243992990.1">
    <property type="nucleotide sequence ID" value="NZ_JALHLE010000011.1"/>
</dbReference>
<feature type="domain" description="Histidine kinase/HSP90-like ATPase" evidence="5">
    <location>
        <begin position="483"/>
        <end position="572"/>
    </location>
</feature>
<keyword evidence="7" id="KW-1185">Reference proteome</keyword>
<feature type="transmembrane region" description="Helical" evidence="4">
    <location>
        <begin position="180"/>
        <end position="197"/>
    </location>
</feature>
<dbReference type="Gene3D" id="3.30.565.10">
    <property type="entry name" value="Histidine kinase-like ATPase, C-terminal domain"/>
    <property type="match status" value="1"/>
</dbReference>
<proteinExistence type="predicted"/>
<dbReference type="Proteomes" id="UP001162880">
    <property type="component" value="Unassembled WGS sequence"/>
</dbReference>
<dbReference type="SMART" id="SM00387">
    <property type="entry name" value="HATPase_c"/>
    <property type="match status" value="1"/>
</dbReference>
<dbReference type="InterPro" id="IPR011712">
    <property type="entry name" value="Sig_transdc_His_kin_sub3_dim/P"/>
</dbReference>
<dbReference type="PANTHER" id="PTHR24421">
    <property type="entry name" value="NITRATE/NITRITE SENSOR PROTEIN NARX-RELATED"/>
    <property type="match status" value="1"/>
</dbReference>
<organism evidence="6 7">
    <name type="scientific">Novosphingobium album</name>
    <name type="common">ex Hu et al. 2023</name>
    <dbReference type="NCBI Taxonomy" id="2930093"/>
    <lineage>
        <taxon>Bacteria</taxon>
        <taxon>Pseudomonadati</taxon>
        <taxon>Pseudomonadota</taxon>
        <taxon>Alphaproteobacteria</taxon>
        <taxon>Sphingomonadales</taxon>
        <taxon>Sphingomonadaceae</taxon>
        <taxon>Novosphingobium</taxon>
    </lineage>
</organism>
<protein>
    <submittedName>
        <fullName evidence="6">Histidine kinase</fullName>
    </submittedName>
</protein>
<keyword evidence="4" id="KW-0812">Transmembrane</keyword>
<evidence type="ECO:0000259" key="5">
    <source>
        <dbReference type="SMART" id="SM00387"/>
    </source>
</evidence>
<keyword evidence="3" id="KW-0902">Two-component regulatory system</keyword>
<dbReference type="Pfam" id="PF07730">
    <property type="entry name" value="HisKA_3"/>
    <property type="match status" value="1"/>
</dbReference>
<reference evidence="6" key="1">
    <citation type="submission" date="2022-03" db="EMBL/GenBank/DDBJ databases">
        <title>Identification of a novel bacterium isolated from mangrove sediments.</title>
        <authorList>
            <person name="Pan X."/>
        </authorList>
    </citation>
    <scope>NUCLEOTIDE SEQUENCE</scope>
    <source>
        <strain evidence="6">B2580</strain>
    </source>
</reference>
<evidence type="ECO:0000313" key="6">
    <source>
        <dbReference type="EMBL" id="MCJ2178700.1"/>
    </source>
</evidence>
<name>A0ABT0B100_9SPHN</name>
<dbReference type="Pfam" id="PF02518">
    <property type="entry name" value="HATPase_c"/>
    <property type="match status" value="1"/>
</dbReference>
<gene>
    <name evidence="6" type="ORF">MTR64_09000</name>
</gene>
<accession>A0ABT0B100</accession>
<feature type="transmembrane region" description="Helical" evidence="4">
    <location>
        <begin position="71"/>
        <end position="92"/>
    </location>
</feature>
<keyword evidence="1" id="KW-0808">Transferase</keyword>
<evidence type="ECO:0000256" key="2">
    <source>
        <dbReference type="ARBA" id="ARBA00022777"/>
    </source>
</evidence>
<keyword evidence="2 6" id="KW-0418">Kinase</keyword>
<dbReference type="CDD" id="cd16917">
    <property type="entry name" value="HATPase_UhpB-NarQ-NarX-like"/>
    <property type="match status" value="1"/>
</dbReference>
<dbReference type="GO" id="GO:0016301">
    <property type="term" value="F:kinase activity"/>
    <property type="evidence" value="ECO:0007669"/>
    <property type="project" value="UniProtKB-KW"/>
</dbReference>
<dbReference type="InterPro" id="IPR050482">
    <property type="entry name" value="Sensor_HK_TwoCompSys"/>
</dbReference>
<evidence type="ECO:0000256" key="4">
    <source>
        <dbReference type="SAM" id="Phobius"/>
    </source>
</evidence>
<sequence>MTRQISVAGLVRGMADGGMVRSAVTARRILWPRPYAAHANHLVPVSRSFFSLVLLLFAMTETTPPAFRGDFNDIFAIVYTGFAIATLIVSLANWYLHYTLSQICIVADIFAFLVFLAFSRFLDAAFVVMALSLGAHIVFSSVMRWQLRWGVVTAVILNVVWTANLVLFHLLHGSPGESWVLRWSVFAMLGTMIVLWACVQATRTGLPRYVGEAPGQGLPMAASTVSYAMEVAGASDAVLCWMDGDGRGSFACSAAAIDDELPPIKLSFAGADAYKQFVPMVFDSDRNWAVVLKDGKLAAHSASALPGQALLKELEVTAGICLPVDSGEGRNWIILTGIPMLGWGHLRLADEICSEVAQGLARQEESANAVSQAISRLRQTLACDLHDSVAHSLAGAKFLLAALAAKAGAESEIGEDINAIKDALEAEYLHVRGLIEQLRQTASDAEFHNLIGDIEAICPTLASRWQIEVGLVDSDFRVMLPLWLSLEVQQIVREAISNGVRHGKASQISIKCRKRAREIQIEVTDNGEGFADPQSPSLPRSISERLEQLGGRLEIVTAFGSTTLKMSLPSHADPRL</sequence>
<dbReference type="SUPFAM" id="SSF55874">
    <property type="entry name" value="ATPase domain of HSP90 chaperone/DNA topoisomerase II/histidine kinase"/>
    <property type="match status" value="1"/>
</dbReference>
<keyword evidence="4" id="KW-1133">Transmembrane helix</keyword>
<dbReference type="EMBL" id="JALHLE010000011">
    <property type="protein sequence ID" value="MCJ2178700.1"/>
    <property type="molecule type" value="Genomic_DNA"/>
</dbReference>
<evidence type="ECO:0000256" key="3">
    <source>
        <dbReference type="ARBA" id="ARBA00023012"/>
    </source>
</evidence>
<dbReference type="Gene3D" id="1.20.5.1930">
    <property type="match status" value="1"/>
</dbReference>
<feature type="transmembrane region" description="Helical" evidence="4">
    <location>
        <begin position="149"/>
        <end position="168"/>
    </location>
</feature>